<dbReference type="GO" id="GO:0003676">
    <property type="term" value="F:nucleic acid binding"/>
    <property type="evidence" value="ECO:0007669"/>
    <property type="project" value="InterPro"/>
</dbReference>
<comment type="similarity">
    <text evidence="1">Belongs to the DNA polymerase type-B family.</text>
</comment>
<accession>A0AAE0T6S6</accession>
<keyword evidence="9" id="KW-1185">Reference proteome</keyword>
<dbReference type="Gene3D" id="3.90.1600.10">
    <property type="entry name" value="Palm domain of DNA polymerase"/>
    <property type="match status" value="1"/>
</dbReference>
<dbReference type="EC" id="2.7.7.7" evidence="2"/>
<dbReference type="EMBL" id="JAEAOA010000085">
    <property type="protein sequence ID" value="KAK3604822.1"/>
    <property type="molecule type" value="Genomic_DNA"/>
</dbReference>
<evidence type="ECO:0000256" key="4">
    <source>
        <dbReference type="ARBA" id="ARBA00022695"/>
    </source>
</evidence>
<dbReference type="CDD" id="cd05785">
    <property type="entry name" value="DNA_polB_like2_exo"/>
    <property type="match status" value="1"/>
</dbReference>
<dbReference type="AlphaFoldDB" id="A0AAE0T6S6"/>
<evidence type="ECO:0000256" key="1">
    <source>
        <dbReference type="ARBA" id="ARBA00005755"/>
    </source>
</evidence>
<dbReference type="GO" id="GO:0003887">
    <property type="term" value="F:DNA-directed DNA polymerase activity"/>
    <property type="evidence" value="ECO:0007669"/>
    <property type="project" value="UniProtKB-KW"/>
</dbReference>
<evidence type="ECO:0000313" key="8">
    <source>
        <dbReference type="EMBL" id="KAK3604822.1"/>
    </source>
</evidence>
<dbReference type="Proteomes" id="UP001195483">
    <property type="component" value="Unassembled WGS sequence"/>
</dbReference>
<protein>
    <recommendedName>
        <fullName evidence="6">DNA polymerase delta catalytic subunit</fullName>
        <ecNumber evidence="2">2.7.7.7</ecNumber>
    </recommendedName>
</protein>
<evidence type="ECO:0000256" key="5">
    <source>
        <dbReference type="ARBA" id="ARBA00022932"/>
    </source>
</evidence>
<reference evidence="8" key="1">
    <citation type="journal article" date="2021" name="Genome Biol. Evol.">
        <title>A High-Quality Reference Genome for a Parasitic Bivalve with Doubly Uniparental Inheritance (Bivalvia: Unionida).</title>
        <authorList>
            <person name="Smith C.H."/>
        </authorList>
    </citation>
    <scope>NUCLEOTIDE SEQUENCE</scope>
    <source>
        <strain evidence="8">CHS0354</strain>
    </source>
</reference>
<evidence type="ECO:0000259" key="7">
    <source>
        <dbReference type="Pfam" id="PF03104"/>
    </source>
</evidence>
<dbReference type="InterPro" id="IPR012337">
    <property type="entry name" value="RNaseH-like_sf"/>
</dbReference>
<sequence>MEGQNTSVFQNEVLYGKDDEHYLVAAHQISDTHIRLYSRQDGRVSHRDEPFFPFFFFENRTLLDGFLKEKEGKVLNKSCWIQNLSGTNEFRHLAIFKGNREYRRALDTLSTEQRSTIYDKADIVSQYLNQTGKTFFKGMGLNDVRRMQLDIETYYKPMGSTFGEKGIGADPIIIIALSDNTGWEKVLHASNQSEQDLLLELISVIHERNPDVIEGHNIYAFDLPYIQKRCEKLGVVFGIGRDGSEPRSFPTSVRFAERTLDYPCFEIAGRHIIDTFFLIQFFDVAKRALPSYGLKQVAKYFGFASEERTYVDYKDMANAWDNQREKLLAYALDDVRETSKLANMLSGSYFYLTQMLPFSYAQVSRTGPAAKIEALFVRNYLREKRSLPKPRIGEQKLGGLTRVYLKGILGPIVYADVESLYPSVMLSYNICPKTDEAKLFPKLLSDRKDMRFMAKDKMKEESRK</sequence>
<dbReference type="InterPro" id="IPR036397">
    <property type="entry name" value="RNaseH_sf"/>
</dbReference>
<dbReference type="GO" id="GO:0000166">
    <property type="term" value="F:nucleotide binding"/>
    <property type="evidence" value="ECO:0007669"/>
    <property type="project" value="InterPro"/>
</dbReference>
<dbReference type="PANTHER" id="PTHR10322:SF23">
    <property type="entry name" value="DNA POLYMERASE DELTA CATALYTIC SUBUNIT"/>
    <property type="match status" value="1"/>
</dbReference>
<gene>
    <name evidence="8" type="ORF">CHS0354_000484</name>
</gene>
<reference evidence="8" key="3">
    <citation type="submission" date="2023-05" db="EMBL/GenBank/DDBJ databases">
        <authorList>
            <person name="Smith C.H."/>
        </authorList>
    </citation>
    <scope>NUCLEOTIDE SEQUENCE</scope>
    <source>
        <strain evidence="8">CHS0354</strain>
        <tissue evidence="8">Mantle</tissue>
    </source>
</reference>
<dbReference type="InterPro" id="IPR043502">
    <property type="entry name" value="DNA/RNA_pol_sf"/>
</dbReference>
<comment type="caution">
    <text evidence="8">The sequence shown here is derived from an EMBL/GenBank/DDBJ whole genome shotgun (WGS) entry which is preliminary data.</text>
</comment>
<dbReference type="InterPro" id="IPR023211">
    <property type="entry name" value="DNA_pol_palm_dom_sf"/>
</dbReference>
<dbReference type="SUPFAM" id="SSF56672">
    <property type="entry name" value="DNA/RNA polymerases"/>
    <property type="match status" value="1"/>
</dbReference>
<dbReference type="Pfam" id="PF03104">
    <property type="entry name" value="DNA_pol_B_exo1"/>
    <property type="match status" value="1"/>
</dbReference>
<evidence type="ECO:0000256" key="3">
    <source>
        <dbReference type="ARBA" id="ARBA00022679"/>
    </source>
</evidence>
<evidence type="ECO:0000313" key="9">
    <source>
        <dbReference type="Proteomes" id="UP001195483"/>
    </source>
</evidence>
<keyword evidence="3" id="KW-0808">Transferase</keyword>
<dbReference type="InterPro" id="IPR050240">
    <property type="entry name" value="DNA_pol_type-B"/>
</dbReference>
<organism evidence="8 9">
    <name type="scientific">Potamilus streckersoni</name>
    <dbReference type="NCBI Taxonomy" id="2493646"/>
    <lineage>
        <taxon>Eukaryota</taxon>
        <taxon>Metazoa</taxon>
        <taxon>Spiralia</taxon>
        <taxon>Lophotrochozoa</taxon>
        <taxon>Mollusca</taxon>
        <taxon>Bivalvia</taxon>
        <taxon>Autobranchia</taxon>
        <taxon>Heteroconchia</taxon>
        <taxon>Palaeoheterodonta</taxon>
        <taxon>Unionida</taxon>
        <taxon>Unionoidea</taxon>
        <taxon>Unionidae</taxon>
        <taxon>Ambleminae</taxon>
        <taxon>Lampsilini</taxon>
        <taxon>Potamilus</taxon>
    </lineage>
</organism>
<dbReference type="Gene3D" id="3.30.420.10">
    <property type="entry name" value="Ribonuclease H-like superfamily/Ribonuclease H"/>
    <property type="match status" value="1"/>
</dbReference>
<name>A0AAE0T6S6_9BIVA</name>
<dbReference type="InterPro" id="IPR006133">
    <property type="entry name" value="DNA-dir_DNA_pol_B_exonuc"/>
</dbReference>
<dbReference type="SUPFAM" id="SSF53098">
    <property type="entry name" value="Ribonuclease H-like"/>
    <property type="match status" value="1"/>
</dbReference>
<proteinExistence type="inferred from homology"/>
<feature type="domain" description="DNA-directed DNA polymerase family B exonuclease" evidence="7">
    <location>
        <begin position="185"/>
        <end position="297"/>
    </location>
</feature>
<dbReference type="PANTHER" id="PTHR10322">
    <property type="entry name" value="DNA POLYMERASE CATALYTIC SUBUNIT"/>
    <property type="match status" value="1"/>
</dbReference>
<dbReference type="InterPro" id="IPR006172">
    <property type="entry name" value="DNA-dir_DNA_pol_B"/>
</dbReference>
<evidence type="ECO:0000256" key="6">
    <source>
        <dbReference type="ARBA" id="ARBA00024411"/>
    </source>
</evidence>
<keyword evidence="4" id="KW-0548">Nucleotidyltransferase</keyword>
<keyword evidence="5" id="KW-0239">DNA-directed DNA polymerase</keyword>
<reference evidence="8" key="2">
    <citation type="journal article" date="2021" name="Genome Biol. Evol.">
        <title>Developing a high-quality reference genome for a parasitic bivalve with doubly uniparental inheritance (Bivalvia: Unionida).</title>
        <authorList>
            <person name="Smith C.H."/>
        </authorList>
    </citation>
    <scope>NUCLEOTIDE SEQUENCE</scope>
    <source>
        <strain evidence="8">CHS0354</strain>
        <tissue evidence="8">Mantle</tissue>
    </source>
</reference>
<evidence type="ECO:0000256" key="2">
    <source>
        <dbReference type="ARBA" id="ARBA00012417"/>
    </source>
</evidence>
<dbReference type="SMART" id="SM00486">
    <property type="entry name" value="POLBc"/>
    <property type="match status" value="1"/>
</dbReference>